<evidence type="ECO:0008006" key="3">
    <source>
        <dbReference type="Google" id="ProtNLM"/>
    </source>
</evidence>
<dbReference type="EMBL" id="BIFT01000002">
    <property type="protein sequence ID" value="GCE31041.1"/>
    <property type="molecule type" value="Genomic_DNA"/>
</dbReference>
<organism evidence="1 2">
    <name type="scientific">Dictyobacter alpinus</name>
    <dbReference type="NCBI Taxonomy" id="2014873"/>
    <lineage>
        <taxon>Bacteria</taxon>
        <taxon>Bacillati</taxon>
        <taxon>Chloroflexota</taxon>
        <taxon>Ktedonobacteria</taxon>
        <taxon>Ktedonobacterales</taxon>
        <taxon>Dictyobacteraceae</taxon>
        <taxon>Dictyobacter</taxon>
    </lineage>
</organism>
<sequence length="569" mass="63731">MITDPTEEQKEELENNVRKYIDGLRTGKLIERARNYGEWESVVRSIEDVYNETGGNTRKVALLLDNLSTQSKGICDIFEPPRPTLEQVVDAESGMISYPELPAEVVLSPEMSIGACRFLDEYERFSIAASPEGYGDFHVFCGLWLLSVVAARRIYLPMKRKKMYTNLMFAMCAPTSLYAKSTTALVAKDILKAAHLGHLLGPDRATPAKLMSDMAGVSVIEDYGDLPLEKQELIKKRLALAGQRGLFFDEFGKFVQGMLKKGSSTTDFSELFLTLDSCPDEYESGTISRGGESIKQPYLAVLGTMTPANLRENASAGSELWIDGFWARIGFVVAMIDSYKDQPLDAEELPIPVELVNIIRDWHQRLGVPECRIDRTVDDVPGRSQNTRYLVARDPLPETACTISEEAHDAWKRYRSALKKMLLSFNHEDFHGSYTRLPEAGLRMALLMASLENNNHIELRHWAKAQTLVELLRKNLHALYAQINSGHVSVKAKLEDKIYEKLAHLKGKGVYAISVSQLKNSYMKTLSSKELKETLDSMVRVGILKHAPSAYSPSGKYSIAESSTRTVSQ</sequence>
<dbReference type="RefSeq" id="WP_126631053.1">
    <property type="nucleotide sequence ID" value="NZ_BIFT01000002.1"/>
</dbReference>
<dbReference type="Proteomes" id="UP000287171">
    <property type="component" value="Unassembled WGS sequence"/>
</dbReference>
<reference evidence="2" key="1">
    <citation type="submission" date="2018-12" db="EMBL/GenBank/DDBJ databases">
        <title>Tengunoibacter tsumagoiensis gen. nov., sp. nov., Dictyobacter kobayashii sp. nov., D. alpinus sp. nov., and D. joshuensis sp. nov. and description of Dictyobacteraceae fam. nov. within the order Ktedonobacterales isolated from Tengu-no-mugimeshi.</title>
        <authorList>
            <person name="Wang C.M."/>
            <person name="Zheng Y."/>
            <person name="Sakai Y."/>
            <person name="Toyoda A."/>
            <person name="Minakuchi Y."/>
            <person name="Abe K."/>
            <person name="Yokota A."/>
            <person name="Yabe S."/>
        </authorList>
    </citation>
    <scope>NUCLEOTIDE SEQUENCE [LARGE SCALE GENOMIC DNA]</scope>
    <source>
        <strain evidence="2">Uno16</strain>
    </source>
</reference>
<dbReference type="OrthoDB" id="144182at2"/>
<dbReference type="AlphaFoldDB" id="A0A402BHZ4"/>
<dbReference type="Pfam" id="PF13148">
    <property type="entry name" value="DUF3987"/>
    <property type="match status" value="1"/>
</dbReference>
<evidence type="ECO:0000313" key="2">
    <source>
        <dbReference type="Proteomes" id="UP000287171"/>
    </source>
</evidence>
<keyword evidence="2" id="KW-1185">Reference proteome</keyword>
<gene>
    <name evidence="1" type="ORF">KDA_65250</name>
</gene>
<comment type="caution">
    <text evidence="1">The sequence shown here is derived from an EMBL/GenBank/DDBJ whole genome shotgun (WGS) entry which is preliminary data.</text>
</comment>
<name>A0A402BHZ4_9CHLR</name>
<evidence type="ECO:0000313" key="1">
    <source>
        <dbReference type="EMBL" id="GCE31041.1"/>
    </source>
</evidence>
<proteinExistence type="predicted"/>
<accession>A0A402BHZ4</accession>
<dbReference type="InterPro" id="IPR025048">
    <property type="entry name" value="DUF3987"/>
</dbReference>
<protein>
    <recommendedName>
        <fullName evidence="3">DUF3987 domain-containing protein</fullName>
    </recommendedName>
</protein>